<evidence type="ECO:0000313" key="2">
    <source>
        <dbReference type="EMBL" id="KAF2572924.1"/>
    </source>
</evidence>
<feature type="transmembrane region" description="Helical" evidence="1">
    <location>
        <begin position="32"/>
        <end position="55"/>
    </location>
</feature>
<sequence length="202" mass="22816">MPPSVAPRPWWSRPMMTIPLSSERKATDKECAAMWAPCCGGLFTLFAVCLIFSFIDKAHSHAKISLQSLAVSSATWQGDFLVKNPSSRYSIYYDGDGAAVRLGSRNAAVLNITSQRVSRDHTAFLLSFVAEEGNRSDVVSEDLDIKLMAKHKLYLDDDEAELFNIRCQHVTRGREKIICESSFTHFKLFSLLRRRRTIEPLN</sequence>
<evidence type="ECO:0000256" key="1">
    <source>
        <dbReference type="SAM" id="Phobius"/>
    </source>
</evidence>
<accession>A0A8S9IT26</accession>
<protein>
    <submittedName>
        <fullName evidence="2">Uncharacterized protein</fullName>
    </submittedName>
</protein>
<organism evidence="2">
    <name type="scientific">Brassica cretica</name>
    <name type="common">Mustard</name>
    <dbReference type="NCBI Taxonomy" id="69181"/>
    <lineage>
        <taxon>Eukaryota</taxon>
        <taxon>Viridiplantae</taxon>
        <taxon>Streptophyta</taxon>
        <taxon>Embryophyta</taxon>
        <taxon>Tracheophyta</taxon>
        <taxon>Spermatophyta</taxon>
        <taxon>Magnoliopsida</taxon>
        <taxon>eudicotyledons</taxon>
        <taxon>Gunneridae</taxon>
        <taxon>Pentapetalae</taxon>
        <taxon>rosids</taxon>
        <taxon>malvids</taxon>
        <taxon>Brassicales</taxon>
        <taxon>Brassicaceae</taxon>
        <taxon>Brassiceae</taxon>
        <taxon>Brassica</taxon>
    </lineage>
</organism>
<reference evidence="2" key="1">
    <citation type="submission" date="2019-12" db="EMBL/GenBank/DDBJ databases">
        <title>Genome sequencing and annotation of Brassica cretica.</title>
        <authorList>
            <person name="Studholme D.J."/>
            <person name="Sarris P.F."/>
        </authorList>
    </citation>
    <scope>NUCLEOTIDE SEQUENCE</scope>
    <source>
        <strain evidence="2">PFS-102/07</strain>
        <tissue evidence="2">Leaf</tissue>
    </source>
</reference>
<keyword evidence="1" id="KW-0472">Membrane</keyword>
<dbReference type="AlphaFoldDB" id="A0A8S9IT26"/>
<keyword evidence="1" id="KW-1133">Transmembrane helix</keyword>
<dbReference type="EMBL" id="QGKY02001015">
    <property type="protein sequence ID" value="KAF2572924.1"/>
    <property type="molecule type" value="Genomic_DNA"/>
</dbReference>
<proteinExistence type="predicted"/>
<gene>
    <name evidence="2" type="ORF">F2Q70_00005697</name>
</gene>
<comment type="caution">
    <text evidence="2">The sequence shown here is derived from an EMBL/GenBank/DDBJ whole genome shotgun (WGS) entry which is preliminary data.</text>
</comment>
<name>A0A8S9IT26_BRACR</name>
<keyword evidence="1" id="KW-0812">Transmembrane</keyword>